<dbReference type="Gene3D" id="2.60.40.10">
    <property type="entry name" value="Immunoglobulins"/>
    <property type="match status" value="8"/>
</dbReference>
<dbReference type="GO" id="GO:0005975">
    <property type="term" value="P:carbohydrate metabolic process"/>
    <property type="evidence" value="ECO:0007669"/>
    <property type="project" value="UniProtKB-ARBA"/>
</dbReference>
<evidence type="ECO:0000313" key="3">
    <source>
        <dbReference type="EMBL" id="SDC61088.1"/>
    </source>
</evidence>
<protein>
    <submittedName>
        <fullName evidence="3">Ig-like domain (Group 3)</fullName>
    </submittedName>
</protein>
<feature type="domain" description="Bacterial Ig-like" evidence="2">
    <location>
        <begin position="660"/>
        <end position="741"/>
    </location>
</feature>
<organism evidence="3 4">
    <name type="scientific">Rhodococcus tukisamuensis</name>
    <dbReference type="NCBI Taxonomy" id="168276"/>
    <lineage>
        <taxon>Bacteria</taxon>
        <taxon>Bacillati</taxon>
        <taxon>Actinomycetota</taxon>
        <taxon>Actinomycetes</taxon>
        <taxon>Mycobacteriales</taxon>
        <taxon>Nocardiaceae</taxon>
        <taxon>Rhodococcus</taxon>
    </lineage>
</organism>
<keyword evidence="4" id="KW-1185">Reference proteome</keyword>
<accession>A0A1G6MZS1</accession>
<feature type="chain" id="PRO_5011723807" evidence="1">
    <location>
        <begin position="32"/>
        <end position="1058"/>
    </location>
</feature>
<feature type="domain" description="Bacterial Ig-like" evidence="2">
    <location>
        <begin position="280"/>
        <end position="363"/>
    </location>
</feature>
<dbReference type="Pfam" id="PF16640">
    <property type="entry name" value="Big_3_5"/>
    <property type="match status" value="8"/>
</dbReference>
<keyword evidence="1" id="KW-0732">Signal</keyword>
<evidence type="ECO:0000256" key="1">
    <source>
        <dbReference type="SAM" id="SignalP"/>
    </source>
</evidence>
<proteinExistence type="predicted"/>
<dbReference type="AlphaFoldDB" id="A0A1G6MZS1"/>
<dbReference type="Proteomes" id="UP000199417">
    <property type="component" value="Unassembled WGS sequence"/>
</dbReference>
<name>A0A1G6MZS1_9NOCA</name>
<feature type="signal peptide" evidence="1">
    <location>
        <begin position="1"/>
        <end position="31"/>
    </location>
</feature>
<feature type="domain" description="Bacterial Ig-like" evidence="2">
    <location>
        <begin position="851"/>
        <end position="937"/>
    </location>
</feature>
<dbReference type="InterPro" id="IPR013783">
    <property type="entry name" value="Ig-like_fold"/>
</dbReference>
<evidence type="ECO:0000313" key="4">
    <source>
        <dbReference type="Proteomes" id="UP000199417"/>
    </source>
</evidence>
<dbReference type="InterPro" id="IPR032109">
    <property type="entry name" value="Big_3_5"/>
</dbReference>
<dbReference type="EMBL" id="FNAB01000001">
    <property type="protein sequence ID" value="SDC61088.1"/>
    <property type="molecule type" value="Genomic_DNA"/>
</dbReference>
<gene>
    <name evidence="3" type="ORF">SAMN05444580_101372</name>
</gene>
<dbReference type="RefSeq" id="WP_092775766.1">
    <property type="nucleotide sequence ID" value="NZ_FNAB01000001.1"/>
</dbReference>
<feature type="domain" description="Bacterial Ig-like" evidence="2">
    <location>
        <begin position="565"/>
        <end position="646"/>
    </location>
</feature>
<evidence type="ECO:0000259" key="2">
    <source>
        <dbReference type="Pfam" id="PF16640"/>
    </source>
</evidence>
<reference evidence="3 4" key="1">
    <citation type="submission" date="2016-10" db="EMBL/GenBank/DDBJ databases">
        <authorList>
            <person name="de Groot N.N."/>
        </authorList>
    </citation>
    <scope>NUCLEOTIDE SEQUENCE [LARGE SCALE GENOMIC DNA]</scope>
    <source>
        <strain evidence="3 4">JCM 11308</strain>
    </source>
</reference>
<sequence>MSRSQVRRVAVPVTSVAVVAGMMLVGSPANAAPTTTSFKNSCQAKAVITVDKMADTSMTVDAPTSVAAGETFTYRIQPGAASYPDSDSGATTTNVSRLKVDYAIPANATFVSAAVVGTGINIDNVAPSVLRVNDSGNADPAGNFIRLSGNNQTIANGPSSSTNSEGGIRAPKLKKDLNGNATGGDSWFRLPAVDVTVTAGAPGVITPKVRTAGGATSYGNDMNYYTFLPKASFFGGTQWAPTRCIPSDNKSALNAGAGPLATITVTNPGPVIVDTTTTLNVPATAKTGTAVDLTATVAPAGATGTVQFKDGATNIGGAIPVNNGTATLNHTFTTDGAHSVTAVYSGDATNRTSTSAASNVQVTTDPVIVDTTTTLNVPATAKTGTAVDLTATVAPAGATGTVQFKDGTTNIGGAIPVNNGTATLNHTFTTTGAHSVTAVYSGDATNRPSTSAASTVDVSVNVVDTTTTLNVPATAKTGTAVDLTATVAPNGATGTVEFKDGATVLGSAPVTNGTATLSHTFTTNGSHSITAVYSGADGFATSTSTAGTVEVSTDPVIVDTTTTLNVPGTAKTGTAVDLTATVAPNGATGTVEFKDGTTVLGSAPVTNGTATLNHTFTTNGSHSITAVYSGADGFATSTSTAGTVEVSTDPVIVDTTTTLNVPGTAKTGTAVDLTATVAPSDATGTVEFKDGTTVLGSAPVTNGTATLNHTFTTNGTHSITAVYSGDATNRTSTSAASNVEVSTDPVIVDTTTTLNVPGTAKTGTAVDLTATVAPSDATGTVEFKDGTAVLGSAPVTNGTATLNHTFTTNGTHSITAVYSGDATNRTSTSTASNVEVSTDVVVADTTTTMNVPGEATTGDQVELFALVKDGDNNPAVGGTVQFTINGTNVGGAIALVDGGAKLDHTFAASGAYTVGAVYSGSATFNGSTATAASVNVTDPAPVELDTVTTLTAPATATKGDAVNLSAAVKTQAGAPVTAGTVTFMDGATAIGTAVDVVNGQATLSHAFALTGDRHITAVYSGASGLKESTSAASTVVVSAGGTNPGGGSLGSLGSIFGS</sequence>
<feature type="domain" description="Bacterial Ig-like" evidence="2">
    <location>
        <begin position="470"/>
        <end position="551"/>
    </location>
</feature>
<dbReference type="STRING" id="168276.SAMN05444580_101372"/>
<feature type="domain" description="Bacterial Ig-like" evidence="2">
    <location>
        <begin position="951"/>
        <end position="1037"/>
    </location>
</feature>
<feature type="domain" description="Bacterial Ig-like" evidence="2">
    <location>
        <begin position="755"/>
        <end position="836"/>
    </location>
</feature>
<feature type="domain" description="Bacterial Ig-like" evidence="2">
    <location>
        <begin position="376"/>
        <end position="458"/>
    </location>
</feature>